<accession>A0A7S6D4J6</accession>
<reference evidence="1" key="1">
    <citation type="journal article" date="2020" name="Ticks Tick Borne Dis.">
        <title>Isolation and characterization of Wad Medani virus obtained in the tuva Republic of Russia.</title>
        <authorList>
            <person name="Dedkov V.G."/>
            <person name="Dolgova A.S."/>
            <person name="Safonova M.V."/>
            <person name="Samoilov A.E."/>
            <person name="Belova O.A."/>
            <person name="Kholodilov I.S."/>
            <person name="Matsvay A.D."/>
            <person name="Speranskaya A.S."/>
            <person name="Khafizov K."/>
            <person name="Karganova G.G."/>
        </authorList>
    </citation>
    <scope>NUCLEOTIDE SEQUENCE</scope>
    <source>
        <strain evidence="1">Tuva-2012</strain>
    </source>
</reference>
<name>A0A7S6D4J6_9REOV</name>
<protein>
    <submittedName>
        <fullName evidence="1">Outer capsid protein</fullName>
    </submittedName>
</protein>
<dbReference type="EMBL" id="MK978729">
    <property type="protein sequence ID" value="QMU26405.1"/>
    <property type="molecule type" value="Genomic_RNA"/>
</dbReference>
<organism evidence="1">
    <name type="scientific">Wad Medani virus</name>
    <dbReference type="NCBI Taxonomy" id="40067"/>
    <lineage>
        <taxon>Viruses</taxon>
        <taxon>Riboviria</taxon>
        <taxon>Orthornavirae</taxon>
        <taxon>Duplornaviricota</taxon>
        <taxon>Resentoviricetes</taxon>
        <taxon>Reovirales</taxon>
        <taxon>Sedoreoviridae</taxon>
        <taxon>Orbivirus</taxon>
        <taxon>Orbivirus wadmedaniense</taxon>
    </lineage>
</organism>
<gene>
    <name evidence="1" type="primary">VP4</name>
</gene>
<evidence type="ECO:0000313" key="1">
    <source>
        <dbReference type="EMBL" id="QMU26405.1"/>
    </source>
</evidence>
<sequence length="580" mass="65226">MEEFRIYCGGREAFDPIPDFIPRAFDIQYLRHTPESSGRLHWTRNYSRAAYSIGETVGDRSVLFDAVSPSAHAAAIAYREKRGDRGEAVEVISKEREMCWLNWQHTSDGWMSIDLYNGTYTMTEPVARTLAVQQLSCCIEGRVHTEEEENRMGDAIALGMFRPGTEEQTREGIVPCGFSHSASGTTGITDLVSGLSLAREWVPWGSDRGLRDASLWMRPTTDATYNLKFDVTAKRQAPSRCYPCIMTENSMREWLTAVYVEMAMHVPPGHPIARRHGYDRQKAKGLVDKKMLRGGGPIWARVYDILAPLSNLPPLPSKRHICVRALNDIMNVLRSSALFATLAQDGADPDIRMTAYMSMLFVLQSIPGTKMRDFAFFTTDTKPGPAIGHCVHAGHDQGANWQFHQIRKKLTRRVPDIRGAAGDLLREIRFLIRDWDQGTLVQSIDDLLPLGIETTISRHVLGAWCFGLAEVTSVLVPLREPKKCFFCVIFYPEGLPFAGVRDAIGRRVRGAEAWCRGILYVQLADVLDENFTIRVEGDVRARIYPYGLGPCRGVSISAKVSGYRREMGDFTGKLLYAERY</sequence>
<proteinExistence type="predicted"/>